<proteinExistence type="predicted"/>
<protein>
    <submittedName>
        <fullName evidence="1">Uncharacterized protein</fullName>
    </submittedName>
</protein>
<keyword evidence="2" id="KW-1185">Reference proteome</keyword>
<reference evidence="1 2" key="1">
    <citation type="submission" date="2022-06" db="EMBL/GenBank/DDBJ databases">
        <title>New Species of the Genus Actinoplanes, ActinopZanes ferrugineus.</title>
        <authorList>
            <person name="Ding P."/>
        </authorList>
    </citation>
    <scope>NUCLEOTIDE SEQUENCE [LARGE SCALE GENOMIC DNA]</scope>
    <source>
        <strain evidence="1 2">TRM88003</strain>
    </source>
</reference>
<accession>A0ABT1E131</accession>
<gene>
    <name evidence="1" type="ORF">M1L60_40310</name>
</gene>
<dbReference type="EMBL" id="JAMYJR010000051">
    <property type="protein sequence ID" value="MCO8276843.1"/>
    <property type="molecule type" value="Genomic_DNA"/>
</dbReference>
<comment type="caution">
    <text evidence="1">The sequence shown here is derived from an EMBL/GenBank/DDBJ whole genome shotgun (WGS) entry which is preliminary data.</text>
</comment>
<dbReference type="Proteomes" id="UP001523369">
    <property type="component" value="Unassembled WGS sequence"/>
</dbReference>
<evidence type="ECO:0000313" key="1">
    <source>
        <dbReference type="EMBL" id="MCO8276843.1"/>
    </source>
</evidence>
<name>A0ABT1E131_9ACTN</name>
<dbReference type="RefSeq" id="WP_253242866.1">
    <property type="nucleotide sequence ID" value="NZ_JAMYJR010000051.1"/>
</dbReference>
<dbReference type="PROSITE" id="PS51257">
    <property type="entry name" value="PROKAR_LIPOPROTEIN"/>
    <property type="match status" value="1"/>
</dbReference>
<evidence type="ECO:0000313" key="2">
    <source>
        <dbReference type="Proteomes" id="UP001523369"/>
    </source>
</evidence>
<sequence length="178" mass="19432">MLEGLNRGRRRAAGAAPALLILLLLLGCATGEEKGHHDAGPMVLPPVPNASEGQLTEPAEMAEGACLNGTDATDSGQRRRVLPCTSPHRYEVYAVLKLPNPSRAEQERVREAIPRCEEELQRVLKASAGIDRKQLMIDAFDDYRAEAQQRIVACSVAYNDFRQVDATILPQKSSALTE</sequence>
<organism evidence="1 2">
    <name type="scientific">Paractinoplanes aksuensis</name>
    <dbReference type="NCBI Taxonomy" id="2939490"/>
    <lineage>
        <taxon>Bacteria</taxon>
        <taxon>Bacillati</taxon>
        <taxon>Actinomycetota</taxon>
        <taxon>Actinomycetes</taxon>
        <taxon>Micromonosporales</taxon>
        <taxon>Micromonosporaceae</taxon>
        <taxon>Paractinoplanes</taxon>
    </lineage>
</organism>